<dbReference type="SUPFAM" id="SSF47095">
    <property type="entry name" value="HMG-box"/>
    <property type="match status" value="1"/>
</dbReference>
<keyword evidence="5" id="KW-0963">Cytoplasm</keyword>
<reference evidence="12 13" key="1">
    <citation type="submission" date="2016-03" db="EMBL/GenBank/DDBJ databases">
        <title>EvidentialGene: Evidence-directed Construction of Genes on Genomes.</title>
        <authorList>
            <person name="Gilbert D.G."/>
            <person name="Choi J.-H."/>
            <person name="Mockaitis K."/>
            <person name="Colbourne J."/>
            <person name="Pfrender M."/>
        </authorList>
    </citation>
    <scope>NUCLEOTIDE SEQUENCE [LARGE SCALE GENOMIC DNA]</scope>
    <source>
        <strain evidence="12 13">Xinb3</strain>
        <tissue evidence="12">Complete organism</tissue>
    </source>
</reference>
<evidence type="ECO:0000256" key="7">
    <source>
        <dbReference type="ARBA" id="ARBA00023125"/>
    </source>
</evidence>
<keyword evidence="10" id="KW-0469">Meiosis</keyword>
<keyword evidence="4" id="KW-0217">Developmental protein</keyword>
<dbReference type="GO" id="GO:0034587">
    <property type="term" value="P:piRNA processing"/>
    <property type="evidence" value="ECO:0007669"/>
    <property type="project" value="TreeGrafter"/>
</dbReference>
<dbReference type="Proteomes" id="UP000076858">
    <property type="component" value="Unassembled WGS sequence"/>
</dbReference>
<keyword evidence="6" id="KW-0221">Differentiation</keyword>
<protein>
    <submittedName>
        <fullName evidence="12">Uncharacterized protein</fullName>
    </submittedName>
</protein>
<dbReference type="InterPro" id="IPR036910">
    <property type="entry name" value="HMG_box_dom_sf"/>
</dbReference>
<dbReference type="GO" id="GO:0043186">
    <property type="term" value="C:P granule"/>
    <property type="evidence" value="ECO:0007669"/>
    <property type="project" value="TreeGrafter"/>
</dbReference>
<dbReference type="Pfam" id="PF09011">
    <property type="entry name" value="HMG_box_2"/>
    <property type="match status" value="1"/>
</dbReference>
<evidence type="ECO:0000256" key="2">
    <source>
        <dbReference type="ARBA" id="ARBA00004496"/>
    </source>
</evidence>
<dbReference type="GO" id="GO:0043565">
    <property type="term" value="F:sequence-specific DNA binding"/>
    <property type="evidence" value="ECO:0007669"/>
    <property type="project" value="TreeGrafter"/>
</dbReference>
<evidence type="ECO:0000256" key="1">
    <source>
        <dbReference type="ARBA" id="ARBA00004123"/>
    </source>
</evidence>
<evidence type="ECO:0000256" key="8">
    <source>
        <dbReference type="ARBA" id="ARBA00023158"/>
    </source>
</evidence>
<comment type="caution">
    <text evidence="12">The sequence shown here is derived from an EMBL/GenBank/DDBJ whole genome shotgun (WGS) entry which is preliminary data.</text>
</comment>
<sequence>MPPKRKQQKANGFMMFMIEMRPRLEADGHTFPNGLMDVHPVCTPLWNNLTTEQKAIYNQRAKGGPMVKEEKMDSLGVPLAWKEREEQKKIIEKTQVFQKIEDLVSYFHSQGTLENNYFHLAHFNIAVATDEGEYPPCELAIVKFSLLNGITSTIHEFVDPGQLRLGYAYEAGLHSEKTHRIPACGFKLFNKNYVAIANSIKKILRQPDGGFAPLFFVDEDMAKAVYILDWLIEKSCQLDRSYDSCNPFKIYSLNKLFYELRRYANLNNPRLKFTSTTQVAEYFGSGMFQFSPNMACQWHEDQDNVTFCSLTRVRNYAYTISDMCCDYYGLTLLPNHHVPASIADEHRYKIMHETEKVNQPQTPVTIYDDKEKPTDVMPRMPKSFSKVVMQTVGPRLAANFSSKSQGPNDVIPGAGRGILGSMYTPTSEPEFPGPPRESVTPPPVGRGRGRGFRLTSD</sequence>
<dbReference type="Pfam" id="PF13017">
    <property type="entry name" value="Maelstrom"/>
    <property type="match status" value="1"/>
</dbReference>
<dbReference type="GO" id="GO:0007283">
    <property type="term" value="P:spermatogenesis"/>
    <property type="evidence" value="ECO:0007669"/>
    <property type="project" value="TreeGrafter"/>
</dbReference>
<dbReference type="PANTHER" id="PTHR21358:SF4">
    <property type="entry name" value="PROTEIN MAELSTROM HOMOLOG"/>
    <property type="match status" value="1"/>
</dbReference>
<dbReference type="InterPro" id="IPR039259">
    <property type="entry name" value="Protein_maelstrom"/>
</dbReference>
<dbReference type="GO" id="GO:0007140">
    <property type="term" value="P:male meiotic nuclear division"/>
    <property type="evidence" value="ECO:0007669"/>
    <property type="project" value="TreeGrafter"/>
</dbReference>
<evidence type="ECO:0000256" key="3">
    <source>
        <dbReference type="ARBA" id="ARBA00007057"/>
    </source>
</evidence>
<proteinExistence type="inferred from homology"/>
<dbReference type="InterPro" id="IPR024970">
    <property type="entry name" value="Maelstrom"/>
</dbReference>
<accession>A0A0P5WTB4</accession>
<feature type="region of interest" description="Disordered" evidence="11">
    <location>
        <begin position="398"/>
        <end position="457"/>
    </location>
</feature>
<evidence type="ECO:0000256" key="9">
    <source>
        <dbReference type="ARBA" id="ARBA00023242"/>
    </source>
</evidence>
<dbReference type="GO" id="GO:0030154">
    <property type="term" value="P:cell differentiation"/>
    <property type="evidence" value="ECO:0007669"/>
    <property type="project" value="UniProtKB-KW"/>
</dbReference>
<evidence type="ECO:0000256" key="4">
    <source>
        <dbReference type="ARBA" id="ARBA00022473"/>
    </source>
</evidence>
<evidence type="ECO:0000256" key="11">
    <source>
        <dbReference type="SAM" id="MobiDB-lite"/>
    </source>
</evidence>
<comment type="similarity">
    <text evidence="3">Belongs to the maelstrom family.</text>
</comment>
<dbReference type="AlphaFoldDB" id="A0A0P5WTB4"/>
<evidence type="ECO:0000256" key="5">
    <source>
        <dbReference type="ARBA" id="ARBA00022490"/>
    </source>
</evidence>
<organism evidence="12 13">
    <name type="scientific">Daphnia magna</name>
    <dbReference type="NCBI Taxonomy" id="35525"/>
    <lineage>
        <taxon>Eukaryota</taxon>
        <taxon>Metazoa</taxon>
        <taxon>Ecdysozoa</taxon>
        <taxon>Arthropoda</taxon>
        <taxon>Crustacea</taxon>
        <taxon>Branchiopoda</taxon>
        <taxon>Diplostraca</taxon>
        <taxon>Cladocera</taxon>
        <taxon>Anomopoda</taxon>
        <taxon>Daphniidae</taxon>
        <taxon>Daphnia</taxon>
    </lineage>
</organism>
<evidence type="ECO:0000256" key="6">
    <source>
        <dbReference type="ARBA" id="ARBA00022782"/>
    </source>
</evidence>
<dbReference type="GO" id="GO:0060964">
    <property type="term" value="P:regulation of miRNA-mediated gene silencing"/>
    <property type="evidence" value="ECO:0007669"/>
    <property type="project" value="InterPro"/>
</dbReference>
<dbReference type="Gene3D" id="1.10.30.10">
    <property type="entry name" value="High mobility group box domain"/>
    <property type="match status" value="1"/>
</dbReference>
<dbReference type="OrthoDB" id="24555at2759"/>
<keyword evidence="8" id="KW-0943">RNA-mediated gene silencing</keyword>
<dbReference type="InterPro" id="IPR009071">
    <property type="entry name" value="HMG_box_dom"/>
</dbReference>
<dbReference type="GO" id="GO:0005634">
    <property type="term" value="C:nucleus"/>
    <property type="evidence" value="ECO:0007669"/>
    <property type="project" value="UniProtKB-SubCell"/>
</dbReference>
<name>A0A0P5WTB4_9CRUS</name>
<keyword evidence="13" id="KW-1185">Reference proteome</keyword>
<dbReference type="PANTHER" id="PTHR21358">
    <property type="entry name" value="PROTEIN MAELSTROM HOMOLOG"/>
    <property type="match status" value="1"/>
</dbReference>
<feature type="compositionally biased region" description="Pro residues" evidence="11">
    <location>
        <begin position="431"/>
        <end position="444"/>
    </location>
</feature>
<keyword evidence="9" id="KW-0539">Nucleus</keyword>
<evidence type="ECO:0000313" key="13">
    <source>
        <dbReference type="Proteomes" id="UP000076858"/>
    </source>
</evidence>
<comment type="subcellular location">
    <subcellularLocation>
        <location evidence="2">Cytoplasm</location>
    </subcellularLocation>
    <subcellularLocation>
        <location evidence="1">Nucleus</location>
    </subcellularLocation>
</comment>
<evidence type="ECO:0000313" key="12">
    <source>
        <dbReference type="EMBL" id="KZS07913.1"/>
    </source>
</evidence>
<dbReference type="EMBL" id="LRGB01002384">
    <property type="protein sequence ID" value="KZS07913.1"/>
    <property type="molecule type" value="Genomic_DNA"/>
</dbReference>
<keyword evidence="7" id="KW-0238">DNA-binding</keyword>
<gene>
    <name evidence="12" type="ORF">APZ42_028284</name>
</gene>
<evidence type="ECO:0000256" key="10">
    <source>
        <dbReference type="ARBA" id="ARBA00023254"/>
    </source>
</evidence>
<dbReference type="GO" id="GO:0045892">
    <property type="term" value="P:negative regulation of DNA-templated transcription"/>
    <property type="evidence" value="ECO:0007669"/>
    <property type="project" value="TreeGrafter"/>
</dbReference>